<feature type="domain" description="DUF7666" evidence="1">
    <location>
        <begin position="1"/>
        <end position="96"/>
    </location>
</feature>
<name>A0ABR5AAY6_9BACL</name>
<evidence type="ECO:0000313" key="3">
    <source>
        <dbReference type="Proteomes" id="UP000031967"/>
    </source>
</evidence>
<evidence type="ECO:0000313" key="2">
    <source>
        <dbReference type="EMBL" id="KIL38220.1"/>
    </source>
</evidence>
<dbReference type="InterPro" id="IPR056083">
    <property type="entry name" value="DUF7666"/>
</dbReference>
<proteinExistence type="predicted"/>
<comment type="caution">
    <text evidence="2">The sequence shown here is derived from an EMBL/GenBank/DDBJ whole genome shotgun (WGS) entry which is preliminary data.</text>
</comment>
<protein>
    <recommendedName>
        <fullName evidence="1">DUF7666 domain-containing protein</fullName>
    </recommendedName>
</protein>
<dbReference type="Pfam" id="PF24703">
    <property type="entry name" value="DUF7666"/>
    <property type="match status" value="1"/>
</dbReference>
<organism evidence="2 3">
    <name type="scientific">Gordoniibacillus kamchatkensis</name>
    <dbReference type="NCBI Taxonomy" id="1590651"/>
    <lineage>
        <taxon>Bacteria</taxon>
        <taxon>Bacillati</taxon>
        <taxon>Bacillota</taxon>
        <taxon>Bacilli</taxon>
        <taxon>Bacillales</taxon>
        <taxon>Paenibacillaceae</taxon>
        <taxon>Gordoniibacillus</taxon>
    </lineage>
</organism>
<gene>
    <name evidence="2" type="ORF">SD70_27730</name>
</gene>
<accession>A0ABR5AAY6</accession>
<sequence length="250" mass="27006">MKGYKAFKKGLICRGFQYKEGKTFEHTGDLRVCNSGFHFCENPLDVLNYYPLIDDNGELSDFAEVEALGDIKTEDNKSVTNKIKIGAKLDLPGFVKASFDFLWDKCKADPKTEVGGYGAKLASSGNDAQIASSGYDAQIASSGYDAQIASSGDGAKLASSGDGAKLASSGNYAKLALKGENSVGAAIGIESRIRAKLGCWITLAEWTYDENINRYIPKCVKSAQIDGDALKADAWYQLKNGEFEEIDIDD</sequence>
<reference evidence="2 3" key="1">
    <citation type="submission" date="2014-12" db="EMBL/GenBank/DDBJ databases">
        <title>Draft genome sequence of Paenibacillus kamchatkensis strain B-2647.</title>
        <authorList>
            <person name="Karlyshev A.V."/>
            <person name="Kudryashova E.B."/>
        </authorList>
    </citation>
    <scope>NUCLEOTIDE SEQUENCE [LARGE SCALE GENOMIC DNA]</scope>
    <source>
        <strain evidence="2 3">VKM B-2647</strain>
    </source>
</reference>
<evidence type="ECO:0000259" key="1">
    <source>
        <dbReference type="Pfam" id="PF24703"/>
    </source>
</evidence>
<dbReference type="RefSeq" id="WP_041051621.1">
    <property type="nucleotide sequence ID" value="NZ_JXAK01000070.1"/>
</dbReference>
<dbReference type="Proteomes" id="UP000031967">
    <property type="component" value="Unassembled WGS sequence"/>
</dbReference>
<dbReference type="EMBL" id="JXAK01000070">
    <property type="protein sequence ID" value="KIL38220.1"/>
    <property type="molecule type" value="Genomic_DNA"/>
</dbReference>
<keyword evidence="3" id="KW-1185">Reference proteome</keyword>